<dbReference type="AlphaFoldDB" id="A0A934ITG8"/>
<dbReference type="EMBL" id="JAEKMH010000004">
    <property type="protein sequence ID" value="MBJ3786473.1"/>
    <property type="molecule type" value="Genomic_DNA"/>
</dbReference>
<organism evidence="1 2">
    <name type="scientific">Devosia sediminis</name>
    <dbReference type="NCBI Taxonomy" id="2798801"/>
    <lineage>
        <taxon>Bacteria</taxon>
        <taxon>Pseudomonadati</taxon>
        <taxon>Pseudomonadota</taxon>
        <taxon>Alphaproteobacteria</taxon>
        <taxon>Hyphomicrobiales</taxon>
        <taxon>Devosiaceae</taxon>
        <taxon>Devosia</taxon>
    </lineage>
</organism>
<reference evidence="1" key="1">
    <citation type="submission" date="2020-12" db="EMBL/GenBank/DDBJ databases">
        <title>Devosia sp. MSA67 isolated from Mo River.</title>
        <authorList>
            <person name="Ma F."/>
            <person name="Zi Z."/>
        </authorList>
    </citation>
    <scope>NUCLEOTIDE SEQUENCE</scope>
    <source>
        <strain evidence="1">MSA67</strain>
    </source>
</reference>
<comment type="caution">
    <text evidence="1">The sequence shown here is derived from an EMBL/GenBank/DDBJ whole genome shotgun (WGS) entry which is preliminary data.</text>
</comment>
<proteinExistence type="predicted"/>
<name>A0A934ITG8_9HYPH</name>
<dbReference type="Proteomes" id="UP000602124">
    <property type="component" value="Unassembled WGS sequence"/>
</dbReference>
<sequence length="297" mass="33455">MGTPDPSAFRRAMLDADPRLSRFDPMSRILSFDDFDRGFCGWGQLVGNYEHTLDAMLPGYAQHSQPMLSSIGHWDAGSHGGVDGTYALKIATRPEKGAQNCAIKRLTFRKSGPIRIEAYVAAKPEANELLLSMTDVRSFGIFLDLQSMESAGASAERVMPHLRYLNAENGQLRQTWQTKRHETAFVPIGDTGDTVSHYHLSPEGWEDLADGQDRLCYNELPTKLNWTYLRLDFDLERMVPLHFQCNEKVFSPDAVGSIRMPAMKNLWGMLNFGFLVETDSDKRAFLYVDSVCISAEF</sequence>
<evidence type="ECO:0000313" key="2">
    <source>
        <dbReference type="Proteomes" id="UP000602124"/>
    </source>
</evidence>
<dbReference type="Pfam" id="PF20562">
    <property type="entry name" value="DUF6772"/>
    <property type="match status" value="1"/>
</dbReference>
<accession>A0A934ITG8</accession>
<protein>
    <submittedName>
        <fullName evidence="1">Uncharacterized protein</fullName>
    </submittedName>
</protein>
<keyword evidence="2" id="KW-1185">Reference proteome</keyword>
<evidence type="ECO:0000313" key="1">
    <source>
        <dbReference type="EMBL" id="MBJ3786473.1"/>
    </source>
</evidence>
<gene>
    <name evidence="1" type="ORF">JEQ47_17240</name>
</gene>
<dbReference type="RefSeq" id="WP_198877659.1">
    <property type="nucleotide sequence ID" value="NZ_JAEKMH010000004.1"/>
</dbReference>
<dbReference type="InterPro" id="IPR046663">
    <property type="entry name" value="DUF6772"/>
</dbReference>